<dbReference type="EMBL" id="UYSU01032566">
    <property type="protein sequence ID" value="VDL89926.1"/>
    <property type="molecule type" value="Genomic_DNA"/>
</dbReference>
<name>A0A183SH43_SCHSO</name>
<evidence type="ECO:0000313" key="2">
    <source>
        <dbReference type="Proteomes" id="UP000275846"/>
    </source>
</evidence>
<evidence type="ECO:0000313" key="3">
    <source>
        <dbReference type="WBParaSite" id="SSLN_0000364801-mRNA-1"/>
    </source>
</evidence>
<dbReference type="AlphaFoldDB" id="A0A183SH43"/>
<evidence type="ECO:0000313" key="1">
    <source>
        <dbReference type="EMBL" id="VDL89926.1"/>
    </source>
</evidence>
<reference evidence="1 2" key="2">
    <citation type="submission" date="2018-11" db="EMBL/GenBank/DDBJ databases">
        <authorList>
            <consortium name="Pathogen Informatics"/>
        </authorList>
    </citation>
    <scope>NUCLEOTIDE SEQUENCE [LARGE SCALE GENOMIC DNA]</scope>
    <source>
        <strain evidence="1 2">NST_G2</strain>
    </source>
</reference>
<proteinExistence type="predicted"/>
<dbReference type="Proteomes" id="UP000275846">
    <property type="component" value="Unassembled WGS sequence"/>
</dbReference>
<sequence>MAVCSSPIAAVPIWPILFKSDSHDRADDSARSRIWNFASAATGCALFWQSTFPTPSAIVLYRINWRSTSLLRNRA</sequence>
<dbReference type="WBParaSite" id="SSLN_0000364801-mRNA-1">
    <property type="protein sequence ID" value="SSLN_0000364801-mRNA-1"/>
    <property type="gene ID" value="SSLN_0000364801"/>
</dbReference>
<keyword evidence="2" id="KW-1185">Reference proteome</keyword>
<organism evidence="3">
    <name type="scientific">Schistocephalus solidus</name>
    <name type="common">Tapeworm</name>
    <dbReference type="NCBI Taxonomy" id="70667"/>
    <lineage>
        <taxon>Eukaryota</taxon>
        <taxon>Metazoa</taxon>
        <taxon>Spiralia</taxon>
        <taxon>Lophotrochozoa</taxon>
        <taxon>Platyhelminthes</taxon>
        <taxon>Cestoda</taxon>
        <taxon>Eucestoda</taxon>
        <taxon>Diphyllobothriidea</taxon>
        <taxon>Diphyllobothriidae</taxon>
        <taxon>Schistocephalus</taxon>
    </lineage>
</organism>
<protein>
    <submittedName>
        <fullName evidence="3">Secreted protein</fullName>
    </submittedName>
</protein>
<reference evidence="3" key="1">
    <citation type="submission" date="2016-06" db="UniProtKB">
        <authorList>
            <consortium name="WormBaseParasite"/>
        </authorList>
    </citation>
    <scope>IDENTIFICATION</scope>
</reference>
<accession>A0A183SH43</accession>
<gene>
    <name evidence="1" type="ORF">SSLN_LOCUS3541</name>
</gene>